<sequence>MLDRTDFASWQQRIRLYCRGKENGVNILKSIDDGPHQMGTVQEPLAEGIKGAPHLGPERPRVYSNLSPKEKDRYNTDIWVINILLQGLPKDIYTLINHYTDAQDIWDNVKMLLEGSELTKEDRESQLFEDFEHFRQHKGETIHDYYVWFAKLINDMRNIKMTMSRMQLNSKVGNVNPDQARSVKCYNYNSARYLERNYTQPKQPQNSEYYKDKMVLMQAQENIVALDAEQLLFLAGGHDNAIDDDVDKQPLDTFYNAFNPNDQDALDSAAGGNFLDKIPRECLLIIESKSKVRYSRSRVTNSRVSMNAPLPSFSPSHSFDLQQIKASLEDKLDIRMNRFEKSLNDMKASFVTPTVPIKAVEEVCVMCGANHSYNRCPLTRGNKFPIFTIIFSNSRPQQLEISCKEIDFQNKFEQKLDDFQNQMMNFMQNLYNNKASSSSSLPSNTILNPRNEAKAITTKSGISYNGPPIPPLVVEKEYEATKDTELPSTEDIQPPLVQDQEKDKEQIDEPVVFLKPKANLPYPSRLAKEKLREKDDILAAKFMEIFHDLHFELSFVDALVHMPKFAPMFKKLLNNKDKLIELTKTPLNENCSAVVLKKLLEKLGDPGRFLIPCDFLEFDNCLPLADLGASINLMPLSIWKKLRLPTLNDTKMVLELADKTISKPTGVAENVFVKVSKFYFPVDFVVLDFIADPRVPLILGRPFLSIVHAIINVHEREIILRQDKQSLTLQCGDTPSIKKYKFESLNKVDFINARESDFYSKEIENFLNDDSIPIGVENSVFNMEEDILFLERLLSEDPSLPLPMIPNQTKYSIEEPKHSFSMGYEHFSTTLVTNEFAEFNIMNPVPIPCEYEDDVTIHEDDVPIEESKVHSNLLFDDDEINSDELESHVESNFVESTSNHDTVKFNNLDEFFGPLIPIHIVEEERIRREHADYINHMEMLFTINPRPRPPVNANTNVKSLPSLPIPIQVNDSQREEIDIVTSTDDMLPPGVKNDDDKDGEIDAVEDLRVDNSISNSEHEYSDDEESDFDNPSVPLPSPKPPDDDFDFNLDTGDEISVVRNTIVKFECLNPRVEFDVSNDNDDFYSFMFVIYFEVFSFLLSAESEDTIFDHGISV</sequence>
<organism evidence="2">
    <name type="scientific">Tanacetum cinerariifolium</name>
    <name type="common">Dalmatian daisy</name>
    <name type="synonym">Chrysanthemum cinerariifolium</name>
    <dbReference type="NCBI Taxonomy" id="118510"/>
    <lineage>
        <taxon>Eukaryota</taxon>
        <taxon>Viridiplantae</taxon>
        <taxon>Streptophyta</taxon>
        <taxon>Embryophyta</taxon>
        <taxon>Tracheophyta</taxon>
        <taxon>Spermatophyta</taxon>
        <taxon>Magnoliopsida</taxon>
        <taxon>eudicotyledons</taxon>
        <taxon>Gunneridae</taxon>
        <taxon>Pentapetalae</taxon>
        <taxon>asterids</taxon>
        <taxon>campanulids</taxon>
        <taxon>Asterales</taxon>
        <taxon>Asteraceae</taxon>
        <taxon>Asteroideae</taxon>
        <taxon>Anthemideae</taxon>
        <taxon>Anthemidinae</taxon>
        <taxon>Tanacetum</taxon>
    </lineage>
</organism>
<evidence type="ECO:0000256" key="1">
    <source>
        <dbReference type="SAM" id="MobiDB-lite"/>
    </source>
</evidence>
<name>A0A6L2LFY3_TANCI</name>
<proteinExistence type="predicted"/>
<comment type="caution">
    <text evidence="2">The sequence shown here is derived from an EMBL/GenBank/DDBJ whole genome shotgun (WGS) entry which is preliminary data.</text>
</comment>
<dbReference type="EMBL" id="BKCJ010004379">
    <property type="protein sequence ID" value="GEU60693.1"/>
    <property type="molecule type" value="Genomic_DNA"/>
</dbReference>
<keyword evidence="2" id="KW-0548">Nucleotidyltransferase</keyword>
<dbReference type="AlphaFoldDB" id="A0A6L2LFY3"/>
<dbReference type="InterPro" id="IPR021109">
    <property type="entry name" value="Peptidase_aspartic_dom_sf"/>
</dbReference>
<feature type="region of interest" description="Disordered" evidence="1">
    <location>
        <begin position="1007"/>
        <end position="1045"/>
    </location>
</feature>
<gene>
    <name evidence="2" type="ORF">Tci_032671</name>
</gene>
<dbReference type="CDD" id="cd00303">
    <property type="entry name" value="retropepsin_like"/>
    <property type="match status" value="1"/>
</dbReference>
<feature type="region of interest" description="Disordered" evidence="1">
    <location>
        <begin position="946"/>
        <end position="971"/>
    </location>
</feature>
<dbReference type="GO" id="GO:0003964">
    <property type="term" value="F:RNA-directed DNA polymerase activity"/>
    <property type="evidence" value="ECO:0007669"/>
    <property type="project" value="UniProtKB-KW"/>
</dbReference>
<dbReference type="Pfam" id="PF14223">
    <property type="entry name" value="Retrotran_gag_2"/>
    <property type="match status" value="1"/>
</dbReference>
<keyword evidence="2" id="KW-0808">Transferase</keyword>
<dbReference type="PANTHER" id="PTHR33067:SF35">
    <property type="entry name" value="ASPARTIC PEPTIDASE DDI1-TYPE DOMAIN-CONTAINING PROTEIN"/>
    <property type="match status" value="1"/>
</dbReference>
<keyword evidence="2" id="KW-0695">RNA-directed DNA polymerase</keyword>
<dbReference type="Gene3D" id="2.40.70.10">
    <property type="entry name" value="Acid Proteases"/>
    <property type="match status" value="1"/>
</dbReference>
<dbReference type="PANTHER" id="PTHR33067">
    <property type="entry name" value="RNA-DIRECTED DNA POLYMERASE-RELATED"/>
    <property type="match status" value="1"/>
</dbReference>
<evidence type="ECO:0000313" key="2">
    <source>
        <dbReference type="EMBL" id="GEU60693.1"/>
    </source>
</evidence>
<accession>A0A6L2LFY3</accession>
<protein>
    <submittedName>
        <fullName evidence="2">Reverse transcriptase domain-containing protein</fullName>
    </submittedName>
</protein>
<reference evidence="2" key="1">
    <citation type="journal article" date="2019" name="Sci. Rep.">
        <title>Draft genome of Tanacetum cinerariifolium, the natural source of mosquito coil.</title>
        <authorList>
            <person name="Yamashiro T."/>
            <person name="Shiraishi A."/>
            <person name="Satake H."/>
            <person name="Nakayama K."/>
        </authorList>
    </citation>
    <scope>NUCLEOTIDE SEQUENCE</scope>
</reference>